<organism evidence="1 2">
    <name type="scientific">Dioscorea alata</name>
    <name type="common">Purple yam</name>
    <dbReference type="NCBI Taxonomy" id="55571"/>
    <lineage>
        <taxon>Eukaryota</taxon>
        <taxon>Viridiplantae</taxon>
        <taxon>Streptophyta</taxon>
        <taxon>Embryophyta</taxon>
        <taxon>Tracheophyta</taxon>
        <taxon>Spermatophyta</taxon>
        <taxon>Magnoliopsida</taxon>
        <taxon>Liliopsida</taxon>
        <taxon>Dioscoreales</taxon>
        <taxon>Dioscoreaceae</taxon>
        <taxon>Dioscorea</taxon>
    </lineage>
</organism>
<accession>A0ACB7WQ57</accession>
<protein>
    <submittedName>
        <fullName evidence="1">Uncharacterized protein</fullName>
    </submittedName>
</protein>
<reference evidence="2" key="1">
    <citation type="journal article" date="2022" name="Nat. Commun.">
        <title>Chromosome evolution and the genetic basis of agronomically important traits in greater yam.</title>
        <authorList>
            <person name="Bredeson J.V."/>
            <person name="Lyons J.B."/>
            <person name="Oniyinde I.O."/>
            <person name="Okereke N.R."/>
            <person name="Kolade O."/>
            <person name="Nnabue I."/>
            <person name="Nwadili C.O."/>
            <person name="Hribova E."/>
            <person name="Parker M."/>
            <person name="Nwogha J."/>
            <person name="Shu S."/>
            <person name="Carlson J."/>
            <person name="Kariba R."/>
            <person name="Muthemba S."/>
            <person name="Knop K."/>
            <person name="Barton G.J."/>
            <person name="Sherwood A.V."/>
            <person name="Lopez-Montes A."/>
            <person name="Asiedu R."/>
            <person name="Jamnadass R."/>
            <person name="Muchugi A."/>
            <person name="Goodstein D."/>
            <person name="Egesi C.N."/>
            <person name="Featherston J."/>
            <person name="Asfaw A."/>
            <person name="Simpson G.G."/>
            <person name="Dolezel J."/>
            <person name="Hendre P.S."/>
            <person name="Van Deynze A."/>
            <person name="Kumar P.L."/>
            <person name="Obidiegwu J.E."/>
            <person name="Bhattacharjee R."/>
            <person name="Rokhsar D.S."/>
        </authorList>
    </citation>
    <scope>NUCLEOTIDE SEQUENCE [LARGE SCALE GENOMIC DNA]</scope>
    <source>
        <strain evidence="2">cv. TDa95/00328</strain>
    </source>
</reference>
<dbReference type="EMBL" id="CM037012">
    <property type="protein sequence ID" value="KAH7690388.1"/>
    <property type="molecule type" value="Genomic_DNA"/>
</dbReference>
<dbReference type="Proteomes" id="UP000827976">
    <property type="component" value="Chromosome 2"/>
</dbReference>
<comment type="caution">
    <text evidence="1">The sequence shown here is derived from an EMBL/GenBank/DDBJ whole genome shotgun (WGS) entry which is preliminary data.</text>
</comment>
<sequence length="74" mass="8037">MKLLKTLVLFVLLMASTMAAREGMYGDDRATLPHHGLLETSMAGTGTEAKTNGWPETGIHFSTPMPKPNNPKKP</sequence>
<evidence type="ECO:0000313" key="2">
    <source>
        <dbReference type="Proteomes" id="UP000827976"/>
    </source>
</evidence>
<keyword evidence="2" id="KW-1185">Reference proteome</keyword>
<gene>
    <name evidence="1" type="ORF">IHE45_02G043800</name>
</gene>
<proteinExistence type="predicted"/>
<evidence type="ECO:0000313" key="1">
    <source>
        <dbReference type="EMBL" id="KAH7690388.1"/>
    </source>
</evidence>
<name>A0ACB7WQ57_DIOAL</name>